<proteinExistence type="predicted"/>
<feature type="compositionally biased region" description="Polar residues" evidence="1">
    <location>
        <begin position="143"/>
        <end position="156"/>
    </location>
</feature>
<protein>
    <submittedName>
        <fullName evidence="2">Uncharacterized protein</fullName>
    </submittedName>
</protein>
<name>A0A8S9K886_BRACR</name>
<accession>A0A8S9K886</accession>
<evidence type="ECO:0000256" key="1">
    <source>
        <dbReference type="SAM" id="MobiDB-lite"/>
    </source>
</evidence>
<dbReference type="Proteomes" id="UP000712281">
    <property type="component" value="Unassembled WGS sequence"/>
</dbReference>
<comment type="caution">
    <text evidence="2">The sequence shown here is derived from an EMBL/GenBank/DDBJ whole genome shotgun (WGS) entry which is preliminary data.</text>
</comment>
<organism evidence="2">
    <name type="scientific">Brassica cretica</name>
    <name type="common">Mustard</name>
    <dbReference type="NCBI Taxonomy" id="69181"/>
    <lineage>
        <taxon>Eukaryota</taxon>
        <taxon>Viridiplantae</taxon>
        <taxon>Streptophyta</taxon>
        <taxon>Embryophyta</taxon>
        <taxon>Tracheophyta</taxon>
        <taxon>Spermatophyta</taxon>
        <taxon>Magnoliopsida</taxon>
        <taxon>eudicotyledons</taxon>
        <taxon>Gunneridae</taxon>
        <taxon>Pentapetalae</taxon>
        <taxon>rosids</taxon>
        <taxon>malvids</taxon>
        <taxon>Brassicales</taxon>
        <taxon>Brassicaceae</taxon>
        <taxon>Brassiceae</taxon>
        <taxon>Brassica</taxon>
    </lineage>
</organism>
<evidence type="ECO:0000313" key="3">
    <source>
        <dbReference type="EMBL" id="KAF2619664.1"/>
    </source>
</evidence>
<gene>
    <name evidence="3" type="ORF">F2Q68_00040104</name>
    <name evidence="2" type="ORF">F2Q70_00039404</name>
</gene>
<evidence type="ECO:0000313" key="2">
    <source>
        <dbReference type="EMBL" id="KAF2590389.1"/>
    </source>
</evidence>
<dbReference type="EMBL" id="QGKW02000007">
    <property type="protein sequence ID" value="KAF2619664.1"/>
    <property type="molecule type" value="Genomic_DNA"/>
</dbReference>
<sequence length="156" mass="17441">MIPVTTRTKQDGDVIVVWFGHGLRRHRVRLRKNCDLILELLVAVGEFVLLRTATNTYIPCSGCNMCYHALTTIGMDKIKTGTVSSVTNQEWRPKPKQSEPTNPEPNISHVQQSLALNARDKSSAATRMEKHVPNRTTKEASSHNRFSVLSSLSEGE</sequence>
<dbReference type="AlphaFoldDB" id="A0A8S9K886"/>
<feature type="compositionally biased region" description="Basic and acidic residues" evidence="1">
    <location>
        <begin position="118"/>
        <end position="142"/>
    </location>
</feature>
<feature type="region of interest" description="Disordered" evidence="1">
    <location>
        <begin position="84"/>
        <end position="156"/>
    </location>
</feature>
<dbReference type="EMBL" id="QGKY02000190">
    <property type="protein sequence ID" value="KAF2590389.1"/>
    <property type="molecule type" value="Genomic_DNA"/>
</dbReference>
<feature type="compositionally biased region" description="Polar residues" evidence="1">
    <location>
        <begin position="98"/>
        <end position="115"/>
    </location>
</feature>
<reference evidence="2" key="1">
    <citation type="submission" date="2019-12" db="EMBL/GenBank/DDBJ databases">
        <title>Genome sequencing and annotation of Brassica cretica.</title>
        <authorList>
            <person name="Studholme D.J."/>
            <person name="Sarris P.F."/>
        </authorList>
    </citation>
    <scope>NUCLEOTIDE SEQUENCE</scope>
    <source>
        <strain evidence="3">PFS-001/15</strain>
        <strain evidence="2">PFS-102/07</strain>
        <tissue evidence="2">Leaf</tissue>
    </source>
</reference>